<evidence type="ECO:0000313" key="2">
    <source>
        <dbReference type="Proteomes" id="UP000053758"/>
    </source>
</evidence>
<keyword evidence="2" id="KW-1185">Reference proteome</keyword>
<dbReference type="OrthoDB" id="10451402at2759"/>
<dbReference type="EMBL" id="DF830083">
    <property type="protein sequence ID" value="GAK67163.1"/>
    <property type="molecule type" value="Genomic_DNA"/>
</dbReference>
<proteinExistence type="predicted"/>
<dbReference type="RefSeq" id="XP_014654816.1">
    <property type="nucleotide sequence ID" value="XM_014799330.1"/>
</dbReference>
<reference evidence="2" key="1">
    <citation type="journal article" date="2014" name="Genome Announc.">
        <title>Draft Genome Sequence of the Yeast Pseudozyma antarctica Type Strain JCM10317, a Producer of the Glycolipid Biosurfactants, Mannosylerythritol Lipids.</title>
        <authorList>
            <person name="Saika A."/>
            <person name="Koike H."/>
            <person name="Hori T."/>
            <person name="Fukuoka T."/>
            <person name="Sato S."/>
            <person name="Habe H."/>
            <person name="Kitamoto D."/>
            <person name="Morita T."/>
        </authorList>
    </citation>
    <scope>NUCLEOTIDE SEQUENCE [LARGE SCALE GENOMIC DNA]</scope>
    <source>
        <strain evidence="2">JCM 10317</strain>
    </source>
</reference>
<dbReference type="HOGENOM" id="CLU_1547332_0_0_1"/>
<accession>A0A081CKG7</accession>
<evidence type="ECO:0000313" key="1">
    <source>
        <dbReference type="EMBL" id="GAK67163.1"/>
    </source>
</evidence>
<name>A0A081CKG7_PSEA2</name>
<organism evidence="1 2">
    <name type="scientific">Pseudozyma antarctica</name>
    <name type="common">Yeast</name>
    <name type="synonym">Candida antarctica</name>
    <dbReference type="NCBI Taxonomy" id="84753"/>
    <lineage>
        <taxon>Eukaryota</taxon>
        <taxon>Fungi</taxon>
        <taxon>Dikarya</taxon>
        <taxon>Basidiomycota</taxon>
        <taxon>Ustilaginomycotina</taxon>
        <taxon>Ustilaginomycetes</taxon>
        <taxon>Ustilaginales</taxon>
        <taxon>Ustilaginaceae</taxon>
        <taxon>Moesziomyces</taxon>
    </lineage>
</organism>
<dbReference type="GeneID" id="26306209"/>
<sequence>MRFLMPPFAFALTITAIVSLTSAQTFTLTCYDGTNCSNEAITDCEGFNSGECCNCATDDQGDPLDPSNAVESLTRRRERSASGHFILTGVVGVYNMDPQKRSLCADDAVGPEPRRNYLASEPTTDGNMIVYRLRMGTEKAKAYKALPRQERRQFIIDNYDEKIVRPPFNSHPA</sequence>
<dbReference type="AlphaFoldDB" id="A0A081CKG7"/>
<gene>
    <name evidence="1" type="ORF">PAN0_016d5389</name>
</gene>
<dbReference type="Proteomes" id="UP000053758">
    <property type="component" value="Unassembled WGS sequence"/>
</dbReference>
<protein>
    <submittedName>
        <fullName evidence="1">Uncharacterized protein</fullName>
    </submittedName>
</protein>